<sequence length="153" mass="17869">MAVKITPVSQNLAFNTHVDHVAKEFSFLISEFEFALSKNEFVGREFWIVYSKELIDIEILFEVGGLPFVTMRNNKLEHDEALYIDNGDSIEEFNSRAQQIKNSRYERREKQGTEVSDDYTLYGRDEHIEYLREAARTVRENIELKRGSLGIRG</sequence>
<evidence type="ECO:0000313" key="2">
    <source>
        <dbReference type="Proteomes" id="UP000198790"/>
    </source>
</evidence>
<reference evidence="1 2" key="1">
    <citation type="submission" date="2016-10" db="EMBL/GenBank/DDBJ databases">
        <authorList>
            <person name="de Groot N.N."/>
        </authorList>
    </citation>
    <scope>NUCLEOTIDE SEQUENCE [LARGE SCALE GENOMIC DNA]</scope>
    <source>
        <strain evidence="1 2">DSM 23399</strain>
    </source>
</reference>
<evidence type="ECO:0000313" key="1">
    <source>
        <dbReference type="EMBL" id="SFB38487.1"/>
    </source>
</evidence>
<dbReference type="RefSeq" id="WP_092897921.1">
    <property type="nucleotide sequence ID" value="NZ_FOKK01000008.1"/>
</dbReference>
<name>A0A1I1AKL8_9BACT</name>
<dbReference type="Proteomes" id="UP000198790">
    <property type="component" value="Unassembled WGS sequence"/>
</dbReference>
<accession>A0A1I1AKL8</accession>
<proteinExistence type="predicted"/>
<keyword evidence="2" id="KW-1185">Reference proteome</keyword>
<dbReference type="EMBL" id="FOKK01000008">
    <property type="protein sequence ID" value="SFB38487.1"/>
    <property type="molecule type" value="Genomic_DNA"/>
</dbReference>
<organism evidence="1 2">
    <name type="scientific">Algoriphagus aquimarinus</name>
    <dbReference type="NCBI Taxonomy" id="237018"/>
    <lineage>
        <taxon>Bacteria</taxon>
        <taxon>Pseudomonadati</taxon>
        <taxon>Bacteroidota</taxon>
        <taxon>Cytophagia</taxon>
        <taxon>Cytophagales</taxon>
        <taxon>Cyclobacteriaceae</taxon>
        <taxon>Algoriphagus</taxon>
    </lineage>
</organism>
<dbReference type="OrthoDB" id="824012at2"/>
<gene>
    <name evidence="1" type="ORF">SAMN04489723_108202</name>
</gene>
<dbReference type="AlphaFoldDB" id="A0A1I1AKL8"/>
<protein>
    <submittedName>
        <fullName evidence="1">Uncharacterized protein</fullName>
    </submittedName>
</protein>